<keyword evidence="1" id="KW-0732">Signal</keyword>
<organism evidence="2 3">
    <name type="scientific">Pseudahrensia aquimaris</name>
    <dbReference type="NCBI Taxonomy" id="744461"/>
    <lineage>
        <taxon>Bacteria</taxon>
        <taxon>Pseudomonadati</taxon>
        <taxon>Pseudomonadota</taxon>
        <taxon>Alphaproteobacteria</taxon>
        <taxon>Hyphomicrobiales</taxon>
        <taxon>Ahrensiaceae</taxon>
        <taxon>Pseudahrensia</taxon>
    </lineage>
</organism>
<proteinExistence type="predicted"/>
<evidence type="ECO:0000313" key="3">
    <source>
        <dbReference type="Proteomes" id="UP001597101"/>
    </source>
</evidence>
<comment type="caution">
    <text evidence="2">The sequence shown here is derived from an EMBL/GenBank/DDBJ whole genome shotgun (WGS) entry which is preliminary data.</text>
</comment>
<keyword evidence="3" id="KW-1185">Reference proteome</keyword>
<feature type="chain" id="PRO_5046714890" evidence="1">
    <location>
        <begin position="21"/>
        <end position="448"/>
    </location>
</feature>
<dbReference type="EMBL" id="JBHTJV010000025">
    <property type="protein sequence ID" value="MFD0917725.1"/>
    <property type="molecule type" value="Genomic_DNA"/>
</dbReference>
<reference evidence="3" key="1">
    <citation type="journal article" date="2019" name="Int. J. Syst. Evol. Microbiol.">
        <title>The Global Catalogue of Microorganisms (GCM) 10K type strain sequencing project: providing services to taxonomists for standard genome sequencing and annotation.</title>
        <authorList>
            <consortium name="The Broad Institute Genomics Platform"/>
            <consortium name="The Broad Institute Genome Sequencing Center for Infectious Disease"/>
            <person name="Wu L."/>
            <person name="Ma J."/>
        </authorList>
    </citation>
    <scope>NUCLEOTIDE SEQUENCE [LARGE SCALE GENOMIC DNA]</scope>
    <source>
        <strain evidence="3">CCUG 60023</strain>
    </source>
</reference>
<evidence type="ECO:0000313" key="2">
    <source>
        <dbReference type="EMBL" id="MFD0917725.1"/>
    </source>
</evidence>
<sequence length="448" mass="49890">MRTRLTAIALMGLTAFGGLAAVQPSHAQSVTIGNSDQQIARALSGQGYSDIVITKRGFTITTLEACRRGDKFQIKMNILGQIKSNRKIGSCGNRFAARDAEAAMKKAGYTDITASVRGEQVVAMGCRENRQFELTFNLRGDLINRDRQGRCGLDALRPREVRASLRERGYNRIKFIDNELPRYVAEACQDTARVELVINRRGKINRERRIGNCRGPVDPNNIAPVLRQQGYDRVEAVQTRRAPYMVRACKEGERQEIIVSRFGEALSNTKIGECGQPIDPNNLAAAVEKLGYQRVNVLRGNRTPYLVEACKGRDLLELTIGRFGDVKEERVGSCARPLNEADARAKLAEAGYFLPTLERRNNGSWNVEACKATTKVSLRINRFGEFARENKIGSCQSATAYDVLSTLEARGASGVTMYVEGCFRNRTYRWSFDRLGNRTGRERLGGSC</sequence>
<name>A0ABW3FHZ2_9HYPH</name>
<accession>A0ABW3FHZ2</accession>
<dbReference type="Proteomes" id="UP001597101">
    <property type="component" value="Unassembled WGS sequence"/>
</dbReference>
<gene>
    <name evidence="2" type="ORF">ACFQ14_15080</name>
</gene>
<evidence type="ECO:0000256" key="1">
    <source>
        <dbReference type="SAM" id="SignalP"/>
    </source>
</evidence>
<feature type="signal peptide" evidence="1">
    <location>
        <begin position="1"/>
        <end position="20"/>
    </location>
</feature>
<protein>
    <submittedName>
        <fullName evidence="2">Uncharacterized protein</fullName>
    </submittedName>
</protein>
<dbReference type="RefSeq" id="WP_377213579.1">
    <property type="nucleotide sequence ID" value="NZ_JBHTJV010000025.1"/>
</dbReference>